<comment type="caution">
    <text evidence="5">The sequence shown here is derived from an EMBL/GenBank/DDBJ whole genome shotgun (WGS) entry which is preliminary data.</text>
</comment>
<dbReference type="GO" id="GO:0005524">
    <property type="term" value="F:ATP binding"/>
    <property type="evidence" value="ECO:0007669"/>
    <property type="project" value="UniProtKB-KW"/>
</dbReference>
<feature type="domain" description="ATPase dynein-related AAA" evidence="3">
    <location>
        <begin position="175"/>
        <end position="246"/>
    </location>
</feature>
<sequence>GLLFSFGSQICRTSRPILDTLIQRYLCSGWNKDSSSLLRLLNTPLPIPQLNNFPVNNNIDDSVVTSKCPNDYFVNVEGYWLPKGSEQPISVDNKDELPGNYILTPSVQANLKDLARVVSAGYLNVLVKCVIEFNNHEHTDQQTYLGTYTVSSTACTTKDNKGSDNDTLKKTSTSLVFKDGLLVKAMRNGYWIILDELNLAPTEILEALNRVLDDNRSVFITETQETIKAHPHFRLFATQNPPGLYAGRKLARCTSNLFQGKDSFITLRDLFRWAERYRLATCDKLVTGQIDNKRNEQTIFFDWDGYLADQGYLLLAGRVRNPAEIQIVTDVIESVFKRKVTESRLFDLNESTSPVVYEFFFTTCFKQGNIVVKLLFVKLIAALHNQRLHCLNCHQCTEASDFLGELRPVRHSSEGNEKE</sequence>
<dbReference type="InterPro" id="IPR011704">
    <property type="entry name" value="ATPase_dyneun-rel_AAA"/>
</dbReference>
<dbReference type="GO" id="GO:0005634">
    <property type="term" value="C:nucleus"/>
    <property type="evidence" value="ECO:0007669"/>
    <property type="project" value="TreeGrafter"/>
</dbReference>
<proteinExistence type="predicted"/>
<gene>
    <name evidence="5" type="ORF">DC041_0006808</name>
</gene>
<dbReference type="PANTHER" id="PTHR48103:SF2">
    <property type="entry name" value="MIDASIN"/>
    <property type="match status" value="1"/>
</dbReference>
<dbReference type="GO" id="GO:0016887">
    <property type="term" value="F:ATP hydrolysis activity"/>
    <property type="evidence" value="ECO:0007669"/>
    <property type="project" value="InterPro"/>
</dbReference>
<organism evidence="5 6">
    <name type="scientific">Schistosoma bovis</name>
    <name type="common">Blood fluke</name>
    <dbReference type="NCBI Taxonomy" id="6184"/>
    <lineage>
        <taxon>Eukaryota</taxon>
        <taxon>Metazoa</taxon>
        <taxon>Spiralia</taxon>
        <taxon>Lophotrochozoa</taxon>
        <taxon>Platyhelminthes</taxon>
        <taxon>Trematoda</taxon>
        <taxon>Digenea</taxon>
        <taxon>Strigeidida</taxon>
        <taxon>Schistosomatoidea</taxon>
        <taxon>Schistosomatidae</taxon>
        <taxon>Schistosoma</taxon>
    </lineage>
</organism>
<dbReference type="SUPFAM" id="SSF52540">
    <property type="entry name" value="P-loop containing nucleoside triphosphate hydrolases"/>
    <property type="match status" value="1"/>
</dbReference>
<dbReference type="Pfam" id="PF17867">
    <property type="entry name" value="AAA_lid_7"/>
    <property type="match status" value="1"/>
</dbReference>
<evidence type="ECO:0000256" key="2">
    <source>
        <dbReference type="ARBA" id="ARBA00022840"/>
    </source>
</evidence>
<name>A0A430PY28_SCHBO</name>
<protein>
    <submittedName>
        <fullName evidence="5">Midasin</fullName>
    </submittedName>
</protein>
<dbReference type="AlphaFoldDB" id="A0A430PY28"/>
<dbReference type="PANTHER" id="PTHR48103">
    <property type="entry name" value="MIDASIN-RELATED"/>
    <property type="match status" value="1"/>
</dbReference>
<accession>A0A430PY28</accession>
<dbReference type="STRING" id="6184.A0A430PY28"/>
<evidence type="ECO:0000259" key="3">
    <source>
        <dbReference type="Pfam" id="PF07728"/>
    </source>
</evidence>
<dbReference type="EMBL" id="QMKO01004254">
    <property type="protein sequence ID" value="RTG80329.1"/>
    <property type="molecule type" value="Genomic_DNA"/>
</dbReference>
<evidence type="ECO:0000256" key="1">
    <source>
        <dbReference type="ARBA" id="ARBA00022741"/>
    </source>
</evidence>
<dbReference type="GO" id="GO:0030687">
    <property type="term" value="C:preribosome, large subunit precursor"/>
    <property type="evidence" value="ECO:0007669"/>
    <property type="project" value="TreeGrafter"/>
</dbReference>
<dbReference type="InterPro" id="IPR027417">
    <property type="entry name" value="P-loop_NTPase"/>
</dbReference>
<feature type="non-terminal residue" evidence="5">
    <location>
        <position position="1"/>
    </location>
</feature>
<dbReference type="Gene3D" id="3.40.50.300">
    <property type="entry name" value="P-loop containing nucleotide triphosphate hydrolases"/>
    <property type="match status" value="1"/>
</dbReference>
<keyword evidence="1" id="KW-0547">Nucleotide-binding</keyword>
<dbReference type="GO" id="GO:0000055">
    <property type="term" value="P:ribosomal large subunit export from nucleus"/>
    <property type="evidence" value="ECO:0007669"/>
    <property type="project" value="TreeGrafter"/>
</dbReference>
<keyword evidence="2" id="KW-0067">ATP-binding</keyword>
<evidence type="ECO:0000313" key="5">
    <source>
        <dbReference type="EMBL" id="RTG80329.1"/>
    </source>
</evidence>
<dbReference type="Proteomes" id="UP000290809">
    <property type="component" value="Unassembled WGS sequence"/>
</dbReference>
<keyword evidence="6" id="KW-1185">Reference proteome</keyword>
<evidence type="ECO:0000259" key="4">
    <source>
        <dbReference type="Pfam" id="PF17867"/>
    </source>
</evidence>
<feature type="domain" description="Midasin AAA lid" evidence="4">
    <location>
        <begin position="255"/>
        <end position="338"/>
    </location>
</feature>
<dbReference type="InterPro" id="IPR040848">
    <property type="entry name" value="AAA_lid_7"/>
</dbReference>
<feature type="non-terminal residue" evidence="5">
    <location>
        <position position="419"/>
    </location>
</feature>
<evidence type="ECO:0000313" key="6">
    <source>
        <dbReference type="Proteomes" id="UP000290809"/>
    </source>
</evidence>
<dbReference type="Pfam" id="PF07728">
    <property type="entry name" value="AAA_5"/>
    <property type="match status" value="1"/>
</dbReference>
<reference evidence="5 6" key="1">
    <citation type="journal article" date="2019" name="PLoS Pathog.">
        <title>Genome sequence of the bovine parasite Schistosoma bovis Tanzania.</title>
        <authorList>
            <person name="Oey H."/>
            <person name="Zakrzewski M."/>
            <person name="Gobert G."/>
            <person name="Gravermann K."/>
            <person name="Stoye J."/>
            <person name="Jones M."/>
            <person name="Mcmanus D."/>
            <person name="Krause L."/>
        </authorList>
    </citation>
    <scope>NUCLEOTIDE SEQUENCE [LARGE SCALE GENOMIC DNA]</scope>
    <source>
        <strain evidence="5 6">TAN1997</strain>
    </source>
</reference>
<dbReference type="GO" id="GO:0000027">
    <property type="term" value="P:ribosomal large subunit assembly"/>
    <property type="evidence" value="ECO:0007669"/>
    <property type="project" value="TreeGrafter"/>
</dbReference>